<dbReference type="Pfam" id="PF11692">
    <property type="entry name" value="DUF3289"/>
    <property type="match status" value="1"/>
</dbReference>
<gene>
    <name evidence="1" type="ORF">C3712_03100</name>
</gene>
<dbReference type="RefSeq" id="WP_103948836.1">
    <property type="nucleotide sequence ID" value="NZ_PQVT01000002.1"/>
</dbReference>
<sequence length="283" mass="33093">MNLDMFLSTQFPKVIFSTFHRFENYYISDMQYGDLSDNDFFRMGLRDISAKVDPFRLLEFDSLTSFRPLGMNFPTNTSSGRPISRQRCAAILFNEMKELSTQFAHGKYANLISELIEHFRFGNGTPWHSEQLDCAYKEIVEGIGTNDVLNTIIETINTQLISKQQACLEFEFFTALMKTIKHTTLPKFIRFEDKYNGLGISVHDVYAQEISLVYFHRFAMSWSCLLYFRAQDHFGLGVEDITDSLYKNFRFFRIWFFLQQHNKFAYKPFLTNFSAHINIGGGI</sequence>
<evidence type="ECO:0000313" key="1">
    <source>
        <dbReference type="EMBL" id="POZ25733.1"/>
    </source>
</evidence>
<protein>
    <recommendedName>
        <fullName evidence="3">DUF3289 family protein</fullName>
    </recommendedName>
</protein>
<name>A0ABX5A4R5_9ENTR</name>
<dbReference type="Proteomes" id="UP000237025">
    <property type="component" value="Unassembled WGS sequence"/>
</dbReference>
<dbReference type="NCBIfam" id="TIGR03034">
    <property type="entry name" value="YPO3983 family protein"/>
    <property type="match status" value="1"/>
</dbReference>
<proteinExistence type="predicted"/>
<reference evidence="1 2" key="1">
    <citation type="submission" date="2018-02" db="EMBL/GenBank/DDBJ databases">
        <title>Lelliotia aquatilis sp. nov., isolated from drinking water.</title>
        <authorList>
            <person name="Kaempfer P."/>
            <person name="Glaeser S."/>
            <person name="Exner M."/>
            <person name="Doijad S."/>
            <person name="Chakraborty T."/>
        </authorList>
    </citation>
    <scope>NUCLEOTIDE SEQUENCE [LARGE SCALE GENOMIC DNA]</scope>
    <source>
        <strain evidence="1 2">6331-17</strain>
    </source>
</reference>
<dbReference type="EMBL" id="PQVW01000002">
    <property type="protein sequence ID" value="POZ25733.1"/>
    <property type="molecule type" value="Genomic_DNA"/>
</dbReference>
<keyword evidence="2" id="KW-1185">Reference proteome</keyword>
<comment type="caution">
    <text evidence="1">The sequence shown here is derived from an EMBL/GenBank/DDBJ whole genome shotgun (WGS) entry which is preliminary data.</text>
</comment>
<organism evidence="1 2">
    <name type="scientific">Lelliottia aquatilis</name>
    <dbReference type="NCBI Taxonomy" id="2080838"/>
    <lineage>
        <taxon>Bacteria</taxon>
        <taxon>Pseudomonadati</taxon>
        <taxon>Pseudomonadota</taxon>
        <taxon>Gammaproteobacteria</taxon>
        <taxon>Enterobacterales</taxon>
        <taxon>Enterobacteriaceae</taxon>
        <taxon>Lelliottia</taxon>
    </lineage>
</organism>
<dbReference type="InterPro" id="IPR017483">
    <property type="entry name" value="CHP03034"/>
</dbReference>
<evidence type="ECO:0000313" key="2">
    <source>
        <dbReference type="Proteomes" id="UP000237025"/>
    </source>
</evidence>
<accession>A0ABX5A4R5</accession>
<evidence type="ECO:0008006" key="3">
    <source>
        <dbReference type="Google" id="ProtNLM"/>
    </source>
</evidence>